<reference evidence="1 2" key="1">
    <citation type="submission" date="2024-01" db="EMBL/GenBank/DDBJ databases">
        <title>Genome assemblies of Stephania.</title>
        <authorList>
            <person name="Yang L."/>
        </authorList>
    </citation>
    <scope>NUCLEOTIDE SEQUENCE [LARGE SCALE GENOMIC DNA]</scope>
    <source>
        <strain evidence="1">JXDWG</strain>
        <tissue evidence="1">Leaf</tissue>
    </source>
</reference>
<dbReference type="EMBL" id="JBBNAG010000010">
    <property type="protein sequence ID" value="KAK9100713.1"/>
    <property type="molecule type" value="Genomic_DNA"/>
</dbReference>
<comment type="caution">
    <text evidence="1">The sequence shown here is derived from an EMBL/GenBank/DDBJ whole genome shotgun (WGS) entry which is preliminary data.</text>
</comment>
<gene>
    <name evidence="1" type="ORF">Scep_024143</name>
</gene>
<dbReference type="AlphaFoldDB" id="A0AAP0F1G9"/>
<protein>
    <submittedName>
        <fullName evidence="1">Uncharacterized protein</fullName>
    </submittedName>
</protein>
<proteinExistence type="predicted"/>
<name>A0AAP0F1G9_9MAGN</name>
<evidence type="ECO:0000313" key="2">
    <source>
        <dbReference type="Proteomes" id="UP001419268"/>
    </source>
</evidence>
<accession>A0AAP0F1G9</accession>
<sequence length="72" mass="8623">MKKKQIEEKGIHIIYDNLRCKHWDKEIPHLHTLFAFTSTPQEQIQEVATSEHLTSNCRNSFKETKEIWRDGQ</sequence>
<organism evidence="1 2">
    <name type="scientific">Stephania cephalantha</name>
    <dbReference type="NCBI Taxonomy" id="152367"/>
    <lineage>
        <taxon>Eukaryota</taxon>
        <taxon>Viridiplantae</taxon>
        <taxon>Streptophyta</taxon>
        <taxon>Embryophyta</taxon>
        <taxon>Tracheophyta</taxon>
        <taxon>Spermatophyta</taxon>
        <taxon>Magnoliopsida</taxon>
        <taxon>Ranunculales</taxon>
        <taxon>Menispermaceae</taxon>
        <taxon>Menispermoideae</taxon>
        <taxon>Cissampelideae</taxon>
        <taxon>Stephania</taxon>
    </lineage>
</organism>
<keyword evidence="2" id="KW-1185">Reference proteome</keyword>
<evidence type="ECO:0000313" key="1">
    <source>
        <dbReference type="EMBL" id="KAK9100713.1"/>
    </source>
</evidence>
<dbReference type="Proteomes" id="UP001419268">
    <property type="component" value="Unassembled WGS sequence"/>
</dbReference>